<keyword evidence="1" id="KW-0472">Membrane</keyword>
<dbReference type="PATRIC" id="fig|1415166.3.peg.1299"/>
<name>W5TA50_9NOCA</name>
<dbReference type="AlphaFoldDB" id="W5TA50"/>
<feature type="transmembrane region" description="Helical" evidence="1">
    <location>
        <begin position="128"/>
        <end position="153"/>
    </location>
</feature>
<dbReference type="eggNOG" id="ENOG50329MF">
    <property type="taxonomic scope" value="Bacteria"/>
</dbReference>
<dbReference type="STRING" id="1415166.NONO_c12790"/>
<keyword evidence="3" id="KW-1185">Reference proteome</keyword>
<dbReference type="Proteomes" id="UP000019150">
    <property type="component" value="Chromosome"/>
</dbReference>
<dbReference type="KEGG" id="nno:NONO_c12790"/>
<accession>W5TA50</accession>
<evidence type="ECO:0000313" key="2">
    <source>
        <dbReference type="EMBL" id="AHH16082.1"/>
    </source>
</evidence>
<reference evidence="2 3" key="1">
    <citation type="journal article" date="2014" name="Appl. Environ. Microbiol.">
        <title>Insights into the Microbial Degradation of Rubber and Gutta-Percha by Analysis of the Complete Genome of Nocardia nova SH22a.</title>
        <authorList>
            <person name="Luo Q."/>
            <person name="Hiessl S."/>
            <person name="Poehlein A."/>
            <person name="Daniel R."/>
            <person name="Steinbuchel A."/>
        </authorList>
    </citation>
    <scope>NUCLEOTIDE SEQUENCE [LARGE SCALE GENOMIC DNA]</scope>
    <source>
        <strain evidence="2">SH22a</strain>
    </source>
</reference>
<evidence type="ECO:0000313" key="3">
    <source>
        <dbReference type="Proteomes" id="UP000019150"/>
    </source>
</evidence>
<gene>
    <name evidence="2" type="ORF">NONO_c12790</name>
</gene>
<proteinExistence type="predicted"/>
<sequence>MLRPILLRVNVWDVPVNGDGELGLLDIHVVAPLQVDTARLAGLVPEVFVDGIPIATGWGHWAVPVPAGRRDVAIHVNRFGALLHPARLTVDVPAGGRTPVHYRMPVGAFASARIGTGPQGAGGGASAIAAMLLMLLVVVPLGLVMMLFLFVLLA</sequence>
<organism evidence="2 3">
    <name type="scientific">Nocardia nova SH22a</name>
    <dbReference type="NCBI Taxonomy" id="1415166"/>
    <lineage>
        <taxon>Bacteria</taxon>
        <taxon>Bacillati</taxon>
        <taxon>Actinomycetota</taxon>
        <taxon>Actinomycetes</taxon>
        <taxon>Mycobacteriales</taxon>
        <taxon>Nocardiaceae</taxon>
        <taxon>Nocardia</taxon>
    </lineage>
</organism>
<dbReference type="HOGENOM" id="CLU_1702423_0_0_11"/>
<evidence type="ECO:0000256" key="1">
    <source>
        <dbReference type="SAM" id="Phobius"/>
    </source>
</evidence>
<dbReference type="EMBL" id="CP006850">
    <property type="protein sequence ID" value="AHH16082.1"/>
    <property type="molecule type" value="Genomic_DNA"/>
</dbReference>
<keyword evidence="1" id="KW-0812">Transmembrane</keyword>
<protein>
    <submittedName>
        <fullName evidence="2">Uncharacterized protein</fullName>
    </submittedName>
</protein>
<keyword evidence="1" id="KW-1133">Transmembrane helix</keyword>